<dbReference type="CDD" id="cd23659">
    <property type="entry name" value="USP_At3g01520-like"/>
    <property type="match status" value="1"/>
</dbReference>
<dbReference type="OrthoDB" id="843225at2759"/>
<sequence>MSSADNQGARVSLVTIDSTHPPEKILSLSERRQVGICFDGSPSSRHAFDWAFSRVLLPYQDHLYFLVADDFAETDFEILKKSFSGSRHKSSLELVEAEIKHLMKDLIDIGITSQIVIRKSSAKKFIPAAVDELKIEALIIGSRGNSLAKRVVFGSTSSYLLNKVSCPVIVVKGGDSKPNLEDTPLEKVATRDSLRLVKTISREENPSVAIARSRNREEF</sequence>
<proteinExistence type="predicted"/>
<keyword evidence="3" id="KW-1185">Reference proteome</keyword>
<dbReference type="PRINTS" id="PR01438">
    <property type="entry name" value="UNVRSLSTRESS"/>
</dbReference>
<dbReference type="PANTHER" id="PTHR46100:SF4">
    <property type="entry name" value="USPA DOMAIN-CONTAINING PROTEIN"/>
    <property type="match status" value="1"/>
</dbReference>
<dbReference type="STRING" id="133381.A0A2T9ZF42"/>
<organism evidence="2 3">
    <name type="scientific">Smittium megazygosporum</name>
    <dbReference type="NCBI Taxonomy" id="133381"/>
    <lineage>
        <taxon>Eukaryota</taxon>
        <taxon>Fungi</taxon>
        <taxon>Fungi incertae sedis</taxon>
        <taxon>Zoopagomycota</taxon>
        <taxon>Kickxellomycotina</taxon>
        <taxon>Harpellomycetes</taxon>
        <taxon>Harpellales</taxon>
        <taxon>Legeriomycetaceae</taxon>
        <taxon>Smittium</taxon>
    </lineage>
</organism>
<feature type="domain" description="UspA" evidence="1">
    <location>
        <begin position="32"/>
        <end position="172"/>
    </location>
</feature>
<dbReference type="PANTHER" id="PTHR46100">
    <property type="entry name" value="IMP2'P"/>
    <property type="match status" value="1"/>
</dbReference>
<dbReference type="AlphaFoldDB" id="A0A2T9ZF42"/>
<dbReference type="EMBL" id="MBFS01000263">
    <property type="protein sequence ID" value="PVV03208.1"/>
    <property type="molecule type" value="Genomic_DNA"/>
</dbReference>
<evidence type="ECO:0000313" key="3">
    <source>
        <dbReference type="Proteomes" id="UP000245609"/>
    </source>
</evidence>
<gene>
    <name evidence="2" type="ORF">BB560_002320</name>
</gene>
<evidence type="ECO:0000259" key="1">
    <source>
        <dbReference type="Pfam" id="PF00582"/>
    </source>
</evidence>
<reference evidence="2 3" key="1">
    <citation type="journal article" date="2018" name="MBio">
        <title>Comparative Genomics Reveals the Core Gene Toolbox for the Fungus-Insect Symbiosis.</title>
        <authorList>
            <person name="Wang Y."/>
            <person name="Stata M."/>
            <person name="Wang W."/>
            <person name="Stajich J.E."/>
            <person name="White M.M."/>
            <person name="Moncalvo J.M."/>
        </authorList>
    </citation>
    <scope>NUCLEOTIDE SEQUENCE [LARGE SCALE GENOMIC DNA]</scope>
    <source>
        <strain evidence="2 3">SC-DP-2</strain>
    </source>
</reference>
<dbReference type="Pfam" id="PF00582">
    <property type="entry name" value="Usp"/>
    <property type="match status" value="1"/>
</dbReference>
<dbReference type="InterPro" id="IPR006016">
    <property type="entry name" value="UspA"/>
</dbReference>
<dbReference type="InterPro" id="IPR014729">
    <property type="entry name" value="Rossmann-like_a/b/a_fold"/>
</dbReference>
<dbReference type="Gene3D" id="3.40.50.620">
    <property type="entry name" value="HUPs"/>
    <property type="match status" value="1"/>
</dbReference>
<dbReference type="InterPro" id="IPR006015">
    <property type="entry name" value="Universal_stress_UspA"/>
</dbReference>
<evidence type="ECO:0000313" key="2">
    <source>
        <dbReference type="EMBL" id="PVV03208.1"/>
    </source>
</evidence>
<accession>A0A2T9ZF42</accession>
<dbReference type="Proteomes" id="UP000245609">
    <property type="component" value="Unassembled WGS sequence"/>
</dbReference>
<comment type="caution">
    <text evidence="2">The sequence shown here is derived from an EMBL/GenBank/DDBJ whole genome shotgun (WGS) entry which is preliminary data.</text>
</comment>
<name>A0A2T9ZF42_9FUNG</name>
<dbReference type="SUPFAM" id="SSF52402">
    <property type="entry name" value="Adenine nucleotide alpha hydrolases-like"/>
    <property type="match status" value="1"/>
</dbReference>
<protein>
    <recommendedName>
        <fullName evidence="1">UspA domain-containing protein</fullName>
    </recommendedName>
</protein>